<keyword evidence="2" id="KW-1185">Reference proteome</keyword>
<dbReference type="Proteomes" id="UP000187406">
    <property type="component" value="Unassembled WGS sequence"/>
</dbReference>
<gene>
    <name evidence="1" type="ORF">CFOL_v3_33954</name>
</gene>
<evidence type="ECO:0000313" key="2">
    <source>
        <dbReference type="Proteomes" id="UP000187406"/>
    </source>
</evidence>
<dbReference type="InParanoid" id="A0A1Q3DDN8"/>
<proteinExistence type="predicted"/>
<dbReference type="AlphaFoldDB" id="A0A1Q3DDN8"/>
<protein>
    <submittedName>
        <fullName evidence="1">Uncharacterized protein</fullName>
    </submittedName>
</protein>
<dbReference type="OrthoDB" id="1658at2759"/>
<accession>A0A1Q3DDN8</accession>
<dbReference type="EMBL" id="BDDD01006373">
    <property type="protein sequence ID" value="GAV90545.1"/>
    <property type="molecule type" value="Genomic_DNA"/>
</dbReference>
<dbReference type="STRING" id="3775.A0A1Q3DDN8"/>
<comment type="caution">
    <text evidence="1">The sequence shown here is derived from an EMBL/GenBank/DDBJ whole genome shotgun (WGS) entry which is preliminary data.</text>
</comment>
<name>A0A1Q3DDN8_CEPFO</name>
<reference evidence="2" key="1">
    <citation type="submission" date="2016-04" db="EMBL/GenBank/DDBJ databases">
        <title>Cephalotus genome sequencing.</title>
        <authorList>
            <person name="Fukushima K."/>
            <person name="Hasebe M."/>
            <person name="Fang X."/>
        </authorList>
    </citation>
    <scope>NUCLEOTIDE SEQUENCE [LARGE SCALE GENOMIC DNA]</scope>
    <source>
        <strain evidence="2">cv. St1</strain>
    </source>
</reference>
<evidence type="ECO:0000313" key="1">
    <source>
        <dbReference type="EMBL" id="GAV90545.1"/>
    </source>
</evidence>
<organism evidence="1 2">
    <name type="scientific">Cephalotus follicularis</name>
    <name type="common">Albany pitcher plant</name>
    <dbReference type="NCBI Taxonomy" id="3775"/>
    <lineage>
        <taxon>Eukaryota</taxon>
        <taxon>Viridiplantae</taxon>
        <taxon>Streptophyta</taxon>
        <taxon>Embryophyta</taxon>
        <taxon>Tracheophyta</taxon>
        <taxon>Spermatophyta</taxon>
        <taxon>Magnoliopsida</taxon>
        <taxon>eudicotyledons</taxon>
        <taxon>Gunneridae</taxon>
        <taxon>Pentapetalae</taxon>
        <taxon>rosids</taxon>
        <taxon>fabids</taxon>
        <taxon>Oxalidales</taxon>
        <taxon>Cephalotaceae</taxon>
        <taxon>Cephalotus</taxon>
    </lineage>
</organism>
<sequence length="101" mass="11676">MKNAEGVSLKGEYLVFSFTVRTQPVETDFAGAPQEKIISWKDEYFHIYETHSQEVGSVVSFHQLLIRNGHESTASDWRAERIDKEIECFRELLGLNGLIDW</sequence>